<dbReference type="OrthoDB" id="9803188at2"/>
<organism evidence="3 4">
    <name type="scientific">Oceanobacillus chungangensis</name>
    <dbReference type="NCBI Taxonomy" id="1229152"/>
    <lineage>
        <taxon>Bacteria</taxon>
        <taxon>Bacillati</taxon>
        <taxon>Bacillota</taxon>
        <taxon>Bacilli</taxon>
        <taxon>Bacillales</taxon>
        <taxon>Bacillaceae</taxon>
        <taxon>Oceanobacillus</taxon>
    </lineage>
</organism>
<dbReference type="InterPro" id="IPR011010">
    <property type="entry name" value="DNA_brk_join_enz"/>
</dbReference>
<dbReference type="InterPro" id="IPR013762">
    <property type="entry name" value="Integrase-like_cat_sf"/>
</dbReference>
<sequence>MDYLVFLTLSYTGMRVGELVSIKWSDINFNENTIRIIKTYYNPTNNTVEYQLVPPKTKGSVRKIVVEDDVIDTLERHKETQEKVKKSIGNSYYDKDFIFSKTSHHPGYPIFIKTVETRMIRLIKIAGLNQELTPHSLRHTHTSLLAEAKVGLEEIMDRLGHTEDKTTRNIYLHVTKELKKEASQKFGQLMRSLK</sequence>
<dbReference type="AlphaFoldDB" id="A0A3D8PRU0"/>
<keyword evidence="1" id="KW-0233">DNA recombination</keyword>
<dbReference type="InterPro" id="IPR002104">
    <property type="entry name" value="Integrase_catalytic"/>
</dbReference>
<dbReference type="GO" id="GO:0006310">
    <property type="term" value="P:DNA recombination"/>
    <property type="evidence" value="ECO:0007669"/>
    <property type="project" value="UniProtKB-KW"/>
</dbReference>
<evidence type="ECO:0000256" key="1">
    <source>
        <dbReference type="ARBA" id="ARBA00023172"/>
    </source>
</evidence>
<reference evidence="4" key="1">
    <citation type="submission" date="2017-11" db="EMBL/GenBank/DDBJ databases">
        <authorList>
            <person name="Zhu W."/>
        </authorList>
    </citation>
    <scope>NUCLEOTIDE SEQUENCE [LARGE SCALE GENOMIC DNA]</scope>
    <source>
        <strain evidence="4">CAU 1051</strain>
    </source>
</reference>
<proteinExistence type="predicted"/>
<dbReference type="Pfam" id="PF00589">
    <property type="entry name" value="Phage_integrase"/>
    <property type="match status" value="1"/>
</dbReference>
<keyword evidence="4" id="KW-1185">Reference proteome</keyword>
<dbReference type="EMBL" id="PIOD01000008">
    <property type="protein sequence ID" value="RDW18833.1"/>
    <property type="molecule type" value="Genomic_DNA"/>
</dbReference>
<dbReference type="Gene3D" id="1.10.443.10">
    <property type="entry name" value="Intergrase catalytic core"/>
    <property type="match status" value="1"/>
</dbReference>
<evidence type="ECO:0000313" key="4">
    <source>
        <dbReference type="Proteomes" id="UP000256520"/>
    </source>
</evidence>
<dbReference type="CDD" id="cd01189">
    <property type="entry name" value="INT_ICEBs1_C_like"/>
    <property type="match status" value="1"/>
</dbReference>
<dbReference type="GO" id="GO:0015074">
    <property type="term" value="P:DNA integration"/>
    <property type="evidence" value="ECO:0007669"/>
    <property type="project" value="InterPro"/>
</dbReference>
<feature type="domain" description="Tyr recombinase" evidence="2">
    <location>
        <begin position="1"/>
        <end position="184"/>
    </location>
</feature>
<dbReference type="PANTHER" id="PTHR30349:SF64">
    <property type="entry name" value="PROPHAGE INTEGRASE INTD-RELATED"/>
    <property type="match status" value="1"/>
</dbReference>
<dbReference type="InterPro" id="IPR050090">
    <property type="entry name" value="Tyrosine_recombinase_XerCD"/>
</dbReference>
<evidence type="ECO:0000313" key="3">
    <source>
        <dbReference type="EMBL" id="RDW18833.1"/>
    </source>
</evidence>
<dbReference type="Proteomes" id="UP000256520">
    <property type="component" value="Unassembled WGS sequence"/>
</dbReference>
<name>A0A3D8PRU0_9BACI</name>
<protein>
    <recommendedName>
        <fullName evidence="2">Tyr recombinase domain-containing protein</fullName>
    </recommendedName>
</protein>
<dbReference type="PANTHER" id="PTHR30349">
    <property type="entry name" value="PHAGE INTEGRASE-RELATED"/>
    <property type="match status" value="1"/>
</dbReference>
<accession>A0A3D8PRU0</accession>
<comment type="caution">
    <text evidence="3">The sequence shown here is derived from an EMBL/GenBank/DDBJ whole genome shotgun (WGS) entry which is preliminary data.</text>
</comment>
<dbReference type="SUPFAM" id="SSF56349">
    <property type="entry name" value="DNA breaking-rejoining enzymes"/>
    <property type="match status" value="1"/>
</dbReference>
<gene>
    <name evidence="3" type="ORF">CWR45_08375</name>
</gene>
<dbReference type="GO" id="GO:0003677">
    <property type="term" value="F:DNA binding"/>
    <property type="evidence" value="ECO:0007669"/>
    <property type="project" value="InterPro"/>
</dbReference>
<evidence type="ECO:0000259" key="2">
    <source>
        <dbReference type="PROSITE" id="PS51898"/>
    </source>
</evidence>
<dbReference type="PROSITE" id="PS51898">
    <property type="entry name" value="TYR_RECOMBINASE"/>
    <property type="match status" value="1"/>
</dbReference>